<evidence type="ECO:0000313" key="2">
    <source>
        <dbReference type="Proteomes" id="UP000664317"/>
    </source>
</evidence>
<protein>
    <submittedName>
        <fullName evidence="1">DUF2071 domain-containing protein</fullName>
    </submittedName>
</protein>
<sequence>MMVPTIHGYIDRRILINFTADPSAVEKIIPSVFRPKIYKGKAIVGICLIRLKGIKPKGLPDFVGVNSENGAHRIAVEWDENGETKSGVYIPRRDTSLKLNSLVGGRLFPGKHHQADFAVNEQNGKYSMDIRSSDETRIMIEANETHLFNSDSIFETLDNASGFFEKGDLGYSPNKDKFDGLRLKAYRWEVRPLEVLKVKSSFFENEEVFPQGSVKFDNALLMTNIEHEWKSEADK</sequence>
<name>A0ABS3C5C5_9BACT</name>
<accession>A0ABS3C5C5</accession>
<dbReference type="EMBL" id="JAFKCT010000006">
    <property type="protein sequence ID" value="MBN7812329.1"/>
    <property type="molecule type" value="Genomic_DNA"/>
</dbReference>
<reference evidence="1 2" key="1">
    <citation type="submission" date="2021-03" db="EMBL/GenBank/DDBJ databases">
        <title>novel species isolated from a fishpond in China.</title>
        <authorList>
            <person name="Lu H."/>
            <person name="Cai Z."/>
        </authorList>
    </citation>
    <scope>NUCLEOTIDE SEQUENCE [LARGE SCALE GENOMIC DNA]</scope>
    <source>
        <strain evidence="1 2">H41</strain>
    </source>
</reference>
<comment type="caution">
    <text evidence="1">The sequence shown here is derived from an EMBL/GenBank/DDBJ whole genome shotgun (WGS) entry which is preliminary data.</text>
</comment>
<organism evidence="1 2">
    <name type="scientific">Algoriphagus oliviformis</name>
    <dbReference type="NCBI Taxonomy" id="2811231"/>
    <lineage>
        <taxon>Bacteria</taxon>
        <taxon>Pseudomonadati</taxon>
        <taxon>Bacteroidota</taxon>
        <taxon>Cytophagia</taxon>
        <taxon>Cytophagales</taxon>
        <taxon>Cyclobacteriaceae</taxon>
        <taxon>Algoriphagus</taxon>
    </lineage>
</organism>
<dbReference type="Proteomes" id="UP000664317">
    <property type="component" value="Unassembled WGS sequence"/>
</dbReference>
<proteinExistence type="predicted"/>
<evidence type="ECO:0000313" key="1">
    <source>
        <dbReference type="EMBL" id="MBN7812329.1"/>
    </source>
</evidence>
<dbReference type="InterPro" id="IPR018644">
    <property type="entry name" value="DUF2071"/>
</dbReference>
<gene>
    <name evidence="1" type="ORF">J0A68_15355</name>
</gene>
<keyword evidence="2" id="KW-1185">Reference proteome</keyword>
<dbReference type="RefSeq" id="WP_206579097.1">
    <property type="nucleotide sequence ID" value="NZ_JAFKCT010000006.1"/>
</dbReference>
<dbReference type="Pfam" id="PF09844">
    <property type="entry name" value="DUF2071"/>
    <property type="match status" value="1"/>
</dbReference>